<reference evidence="1" key="2">
    <citation type="submission" date="2020-05" db="UniProtKB">
        <authorList>
            <consortium name="EnsemblMetazoa"/>
        </authorList>
    </citation>
    <scope>IDENTIFICATION</scope>
    <source>
        <strain evidence="1">IAEA</strain>
    </source>
</reference>
<evidence type="ECO:0000313" key="2">
    <source>
        <dbReference type="Proteomes" id="UP000092460"/>
    </source>
</evidence>
<dbReference type="VEuPathDB" id="VectorBase:GPPI038959"/>
<evidence type="ECO:0000313" key="1">
    <source>
        <dbReference type="EnsemblMetazoa" id="GPPI038959-PA"/>
    </source>
</evidence>
<dbReference type="AlphaFoldDB" id="A0A1B0BS81"/>
<proteinExistence type="predicted"/>
<dbReference type="Proteomes" id="UP000092460">
    <property type="component" value="Unassembled WGS sequence"/>
</dbReference>
<dbReference type="EMBL" id="JXJN01019543">
    <property type="status" value="NOT_ANNOTATED_CDS"/>
    <property type="molecule type" value="Genomic_DNA"/>
</dbReference>
<keyword evidence="2" id="KW-1185">Reference proteome</keyword>
<name>A0A1B0BS81_9MUSC</name>
<organism evidence="1 2">
    <name type="scientific">Glossina palpalis gambiensis</name>
    <dbReference type="NCBI Taxonomy" id="67801"/>
    <lineage>
        <taxon>Eukaryota</taxon>
        <taxon>Metazoa</taxon>
        <taxon>Ecdysozoa</taxon>
        <taxon>Arthropoda</taxon>
        <taxon>Hexapoda</taxon>
        <taxon>Insecta</taxon>
        <taxon>Pterygota</taxon>
        <taxon>Neoptera</taxon>
        <taxon>Endopterygota</taxon>
        <taxon>Diptera</taxon>
        <taxon>Brachycera</taxon>
        <taxon>Muscomorpha</taxon>
        <taxon>Hippoboscoidea</taxon>
        <taxon>Glossinidae</taxon>
        <taxon>Glossina</taxon>
    </lineage>
</organism>
<dbReference type="STRING" id="67801.A0A1B0BS81"/>
<protein>
    <submittedName>
        <fullName evidence="1">Uncharacterized protein</fullName>
    </submittedName>
</protein>
<sequence>MYDGEGESKCYLQVPETTWKRSSSLKAAIEDWLWKFSSRSNGNSLKDLAQGKRNGLSVGRWGGIIASKASIKVLPSTLPSLRSTVQPLNQGIFSDGSNILSPCQPEIGTNATLAGL</sequence>
<dbReference type="EnsemblMetazoa" id="GPPI038959-RA">
    <property type="protein sequence ID" value="GPPI038959-PA"/>
    <property type="gene ID" value="GPPI038959"/>
</dbReference>
<reference evidence="2" key="1">
    <citation type="submission" date="2015-01" db="EMBL/GenBank/DDBJ databases">
        <authorList>
            <person name="Aksoy S."/>
            <person name="Warren W."/>
            <person name="Wilson R.K."/>
        </authorList>
    </citation>
    <scope>NUCLEOTIDE SEQUENCE [LARGE SCALE GENOMIC DNA]</scope>
    <source>
        <strain evidence="2">IAEA</strain>
    </source>
</reference>
<accession>A0A1B0BS81</accession>